<gene>
    <name evidence="7" type="ORF">MM59RIKEN_12920</name>
</gene>
<dbReference type="EMBL" id="AP023420">
    <property type="protein sequence ID" value="BCK83973.1"/>
    <property type="molecule type" value="Genomic_DNA"/>
</dbReference>
<dbReference type="GO" id="GO:0022857">
    <property type="term" value="F:transmembrane transporter activity"/>
    <property type="evidence" value="ECO:0007669"/>
    <property type="project" value="InterPro"/>
</dbReference>
<sequence>MTEVATFLFSAIRVSTPLVFAAIAAVITQQAGLLNMAVESMMLSAALAGVMISGATQSAILGVLGGVFFAVLIAMVIWYSAFILKCDLYLVSISMNAGLVGGTVFVMYLATKQKANTIGFVMSQTVGTLDIPILKDIPFFGKVLSGQNLMTYVAVVAVFVTWFLIYKTKMGLRIRSVGENPGAAESVGISPVRLYGISFAWSGVMAGLGGVYMSMGLMSYFARDMVAGRGMIGVSAMNVANASPVGSALFAMLFGISDTIANYMQILGLQPQLIAAFPYAATIVLMALLAKIQHHRYQKYLAKRLQSNSQP</sequence>
<feature type="transmembrane region" description="Helical" evidence="6">
    <location>
        <begin position="59"/>
        <end position="82"/>
    </location>
</feature>
<keyword evidence="4 6" id="KW-1133">Transmembrane helix</keyword>
<reference evidence="7" key="1">
    <citation type="submission" date="2020-09" db="EMBL/GenBank/DDBJ databases">
        <title>New species isolated from human feces.</title>
        <authorList>
            <person name="Kitahara M."/>
            <person name="Shigeno Y."/>
            <person name="Shime M."/>
            <person name="Matsumoto Y."/>
            <person name="Nakamura S."/>
            <person name="Motooka D."/>
            <person name="Fukuoka S."/>
            <person name="Nishikawa H."/>
            <person name="Benno Y."/>
        </authorList>
    </citation>
    <scope>NUCLEOTIDE SEQUENCE</scope>
    <source>
        <strain evidence="7">MM59</strain>
    </source>
</reference>
<keyword evidence="5 6" id="KW-0472">Membrane</keyword>
<proteinExistence type="predicted"/>
<accession>A0A810QHQ3</accession>
<evidence type="ECO:0000256" key="5">
    <source>
        <dbReference type="ARBA" id="ARBA00023136"/>
    </source>
</evidence>
<comment type="subcellular location">
    <subcellularLocation>
        <location evidence="1">Cell membrane</location>
        <topology evidence="1">Multi-pass membrane protein</topology>
    </subcellularLocation>
</comment>
<name>A0A810QHQ3_9FIRM</name>
<evidence type="ECO:0000256" key="1">
    <source>
        <dbReference type="ARBA" id="ARBA00004651"/>
    </source>
</evidence>
<feature type="transmembrane region" description="Helical" evidence="6">
    <location>
        <begin position="149"/>
        <end position="166"/>
    </location>
</feature>
<dbReference type="Pfam" id="PF02653">
    <property type="entry name" value="BPD_transp_2"/>
    <property type="match status" value="1"/>
</dbReference>
<evidence type="ECO:0000256" key="6">
    <source>
        <dbReference type="SAM" id="Phobius"/>
    </source>
</evidence>
<feature type="transmembrane region" description="Helical" evidence="6">
    <location>
        <begin position="199"/>
        <end position="222"/>
    </location>
</feature>
<keyword evidence="3 6" id="KW-0812">Transmembrane</keyword>
<feature type="transmembrane region" description="Helical" evidence="6">
    <location>
        <begin position="234"/>
        <end position="257"/>
    </location>
</feature>
<keyword evidence="8" id="KW-1185">Reference proteome</keyword>
<feature type="transmembrane region" description="Helical" evidence="6">
    <location>
        <begin position="88"/>
        <end position="110"/>
    </location>
</feature>
<evidence type="ECO:0000313" key="7">
    <source>
        <dbReference type="EMBL" id="BCK83973.1"/>
    </source>
</evidence>
<feature type="transmembrane region" description="Helical" evidence="6">
    <location>
        <begin position="269"/>
        <end position="290"/>
    </location>
</feature>
<dbReference type="InterPro" id="IPR001851">
    <property type="entry name" value="ABC_transp_permease"/>
</dbReference>
<dbReference type="AlphaFoldDB" id="A0A810QHQ3"/>
<dbReference type="GO" id="GO:0005886">
    <property type="term" value="C:plasma membrane"/>
    <property type="evidence" value="ECO:0007669"/>
    <property type="project" value="UniProtKB-SubCell"/>
</dbReference>
<evidence type="ECO:0000313" key="8">
    <source>
        <dbReference type="Proteomes" id="UP000679848"/>
    </source>
</evidence>
<keyword evidence="2" id="KW-1003">Cell membrane</keyword>
<dbReference type="Proteomes" id="UP000679848">
    <property type="component" value="Chromosome"/>
</dbReference>
<dbReference type="KEGG" id="pfaa:MM59RIKEN_12920"/>
<feature type="transmembrane region" description="Helical" evidence="6">
    <location>
        <begin position="31"/>
        <end position="52"/>
    </location>
</feature>
<evidence type="ECO:0000256" key="3">
    <source>
        <dbReference type="ARBA" id="ARBA00022692"/>
    </source>
</evidence>
<evidence type="ECO:0000256" key="4">
    <source>
        <dbReference type="ARBA" id="ARBA00022989"/>
    </source>
</evidence>
<protein>
    <submittedName>
        <fullName evidence="7">ABC transporter permease</fullName>
    </submittedName>
</protein>
<dbReference type="RefSeq" id="WP_187027858.1">
    <property type="nucleotide sequence ID" value="NZ_AP023420.1"/>
</dbReference>
<organism evidence="7 8">
    <name type="scientific">Pusillibacter faecalis</name>
    <dbReference type="NCBI Taxonomy" id="2714358"/>
    <lineage>
        <taxon>Bacteria</taxon>
        <taxon>Bacillati</taxon>
        <taxon>Bacillota</taxon>
        <taxon>Clostridia</taxon>
        <taxon>Eubacteriales</taxon>
        <taxon>Oscillospiraceae</taxon>
        <taxon>Pusillibacter</taxon>
    </lineage>
</organism>
<dbReference type="CDD" id="cd06580">
    <property type="entry name" value="TM_PBP1_transp_TpRbsC_like"/>
    <property type="match status" value="1"/>
</dbReference>
<dbReference type="PANTHER" id="PTHR43370:SF1">
    <property type="entry name" value="GUANOSINE ABC TRANSPORTER PERMEASE PROTEIN NUPQ"/>
    <property type="match status" value="1"/>
</dbReference>
<evidence type="ECO:0000256" key="2">
    <source>
        <dbReference type="ARBA" id="ARBA00022475"/>
    </source>
</evidence>
<dbReference type="PANTHER" id="PTHR43370">
    <property type="entry name" value="SUGAR ABC TRANSPORTER INTEGRAL MEMBRANE PROTEIN-RELATED"/>
    <property type="match status" value="1"/>
</dbReference>